<evidence type="ECO:0000313" key="4">
    <source>
        <dbReference type="Proteomes" id="UP000039324"/>
    </source>
</evidence>
<evidence type="ECO:0000313" key="3">
    <source>
        <dbReference type="EMBL" id="SPQ95928.1"/>
    </source>
</evidence>
<gene>
    <name evidence="2" type="ORF">PBRA_007306</name>
    <name evidence="3" type="ORF">PLBR_LOCUS3143</name>
</gene>
<feature type="transmembrane region" description="Helical" evidence="1">
    <location>
        <begin position="520"/>
        <end position="538"/>
    </location>
</feature>
<keyword evidence="1" id="KW-0812">Transmembrane</keyword>
<evidence type="ECO:0000313" key="5">
    <source>
        <dbReference type="Proteomes" id="UP000290189"/>
    </source>
</evidence>
<dbReference type="Proteomes" id="UP000290189">
    <property type="component" value="Unassembled WGS sequence"/>
</dbReference>
<dbReference type="AlphaFoldDB" id="A0A0G4IW55"/>
<keyword evidence="1" id="KW-1133">Transmembrane helix</keyword>
<dbReference type="EMBL" id="OVEO01000005">
    <property type="protein sequence ID" value="SPQ95928.1"/>
    <property type="molecule type" value="Genomic_DNA"/>
</dbReference>
<keyword evidence="3" id="KW-0496">Mitochondrion</keyword>
<reference evidence="2 4" key="1">
    <citation type="submission" date="2015-02" db="EMBL/GenBank/DDBJ databases">
        <authorList>
            <person name="Chooi Y.-H."/>
        </authorList>
    </citation>
    <scope>NUCLEOTIDE SEQUENCE [LARGE SCALE GENOMIC DNA]</scope>
    <source>
        <strain evidence="2">E3</strain>
    </source>
</reference>
<organism evidence="2 4">
    <name type="scientific">Plasmodiophora brassicae</name>
    <name type="common">Clubroot disease agent</name>
    <dbReference type="NCBI Taxonomy" id="37360"/>
    <lineage>
        <taxon>Eukaryota</taxon>
        <taxon>Sar</taxon>
        <taxon>Rhizaria</taxon>
        <taxon>Endomyxa</taxon>
        <taxon>Phytomyxea</taxon>
        <taxon>Plasmodiophorida</taxon>
        <taxon>Plasmodiophoridae</taxon>
        <taxon>Plasmodiophora</taxon>
    </lineage>
</organism>
<name>A0A0G4IW55_PLABS</name>
<keyword evidence="1" id="KW-0472">Membrane</keyword>
<protein>
    <submittedName>
        <fullName evidence="2">Uncharacterized protein</fullName>
    </submittedName>
</protein>
<feature type="transmembrane region" description="Helical" evidence="1">
    <location>
        <begin position="481"/>
        <end position="499"/>
    </location>
</feature>
<dbReference type="Proteomes" id="UP000039324">
    <property type="component" value="Unassembled WGS sequence"/>
</dbReference>
<reference evidence="3 5" key="2">
    <citation type="submission" date="2018-03" db="EMBL/GenBank/DDBJ databases">
        <authorList>
            <person name="Fogelqvist J."/>
        </authorList>
    </citation>
    <scope>NUCLEOTIDE SEQUENCE [LARGE SCALE GENOMIC DNA]</scope>
</reference>
<keyword evidence="4" id="KW-1185">Reference proteome</keyword>
<accession>A0A0G4IW55</accession>
<evidence type="ECO:0000256" key="1">
    <source>
        <dbReference type="SAM" id="Phobius"/>
    </source>
</evidence>
<geneLocation type="mitochondrion" evidence="3"/>
<dbReference type="EMBL" id="CDSF01000091">
    <property type="protein sequence ID" value="CEO99573.1"/>
    <property type="molecule type" value="Genomic_DNA"/>
</dbReference>
<proteinExistence type="predicted"/>
<sequence length="583" mass="61239">MLASVASAVPVVDSAAKVKNRLDDLEKSNRSLRGDLGVHGETGNNSHYYEPERASPLVYHATSATRQAPSILAVGPLNTAKPSLVRKLLGAVKCDPPMSLGLASLRDQTPLTDSVVRCTTCFVNGDPLVNICGLAPGLFDTEFENEFWKHFMAAVNLVVEHAGPIIKVVYVDTFGGNVDRFGRNDGTDDDVKRGIYRARSINMLLTDAGYDDLLEVVVDYPDSFGRSQAGDRLFKTLRFNSDVSVHAASPITNLAGRLALIGDWGYDWLLAKALFKCRACTFGFGSTRCILTGIKLSSAVVDACRAQLGTLRGTRVDHQMQLTAQSTSTGDALRSQPDHLTRQTNVVARAGNGADQLRTIPFMASSGNCPDGRLDDDVQDETTHAGDGWGTTSTNVDIGAGATATNGGSIQRATMDSPARHASVLGNVLGDVFDANSDPDSSRVAPLSTGLVVDANSDPDSWPVVLLPNAFGVAGKPPSTAAGIVILALAVAGSVPYMLKRLTQKRVPVPAPASNTIHKIGMAAGIAAVAGGLIRIGANAVKGKHLMKSNGIVPDEDAWESSAALQVMPSVALTAACVLAAMA</sequence>
<feature type="transmembrane region" description="Helical" evidence="1">
    <location>
        <begin position="563"/>
        <end position="582"/>
    </location>
</feature>
<evidence type="ECO:0000313" key="2">
    <source>
        <dbReference type="EMBL" id="CEO99573.1"/>
    </source>
</evidence>